<protein>
    <submittedName>
        <fullName evidence="1">Uncharacterized protein</fullName>
    </submittedName>
</protein>
<gene>
    <name evidence="1" type="ORF">NM208_g16511</name>
</gene>
<name>A0ACC1RAI2_9HYPO</name>
<sequence>MPLFTESALDKHIVSVDDYIPLVVAFFFFARYHEGQGVLDGRQKLDRPDSTVREQVMASPQCQSSSQAVPWLLSYRALIFETGRLLLWFLDLYRSQDGGGGRMQTRVESLIVRSPPYMGECLEVETQGPCLCCDCRALDWKLSCQAPKSWNTRVVLFASPRLIAGPLRRGTGASAVRVCFGMSLALIFLTQQLGRIPADVIKVGEVDGTGWTESSGRAPVLMHTKGLPESAERSR</sequence>
<proteinExistence type="predicted"/>
<accession>A0ACC1RAI2</accession>
<organism evidence="1 2">
    <name type="scientific">Fusarium decemcellulare</name>
    <dbReference type="NCBI Taxonomy" id="57161"/>
    <lineage>
        <taxon>Eukaryota</taxon>
        <taxon>Fungi</taxon>
        <taxon>Dikarya</taxon>
        <taxon>Ascomycota</taxon>
        <taxon>Pezizomycotina</taxon>
        <taxon>Sordariomycetes</taxon>
        <taxon>Hypocreomycetidae</taxon>
        <taxon>Hypocreales</taxon>
        <taxon>Nectriaceae</taxon>
        <taxon>Fusarium</taxon>
        <taxon>Fusarium decemcellulare species complex</taxon>
    </lineage>
</organism>
<comment type="caution">
    <text evidence="1">The sequence shown here is derived from an EMBL/GenBank/DDBJ whole genome shotgun (WGS) entry which is preliminary data.</text>
</comment>
<evidence type="ECO:0000313" key="1">
    <source>
        <dbReference type="EMBL" id="KAJ3503450.1"/>
    </source>
</evidence>
<dbReference type="Proteomes" id="UP001148629">
    <property type="component" value="Unassembled WGS sequence"/>
</dbReference>
<reference evidence="1" key="1">
    <citation type="submission" date="2022-08" db="EMBL/GenBank/DDBJ databases">
        <title>Genome Sequence of Fusarium decemcellulare.</title>
        <authorList>
            <person name="Buettner E."/>
        </authorList>
    </citation>
    <scope>NUCLEOTIDE SEQUENCE</scope>
    <source>
        <strain evidence="1">Babe19</strain>
    </source>
</reference>
<dbReference type="EMBL" id="JANRMS010005166">
    <property type="protein sequence ID" value="KAJ3503450.1"/>
    <property type="molecule type" value="Genomic_DNA"/>
</dbReference>
<keyword evidence="2" id="KW-1185">Reference proteome</keyword>
<evidence type="ECO:0000313" key="2">
    <source>
        <dbReference type="Proteomes" id="UP001148629"/>
    </source>
</evidence>